<proteinExistence type="predicted"/>
<keyword evidence="2" id="KW-1185">Reference proteome</keyword>
<dbReference type="Proteomes" id="UP000186922">
    <property type="component" value="Unassembled WGS sequence"/>
</dbReference>
<accession>A0A1D1VL64</accession>
<evidence type="ECO:0000313" key="2">
    <source>
        <dbReference type="Proteomes" id="UP000186922"/>
    </source>
</evidence>
<name>A0A1D1VL64_RAMVA</name>
<reference evidence="1 2" key="1">
    <citation type="journal article" date="2016" name="Nat. Commun.">
        <title>Extremotolerant tardigrade genome and improved radiotolerance of human cultured cells by tardigrade-unique protein.</title>
        <authorList>
            <person name="Hashimoto T."/>
            <person name="Horikawa D.D."/>
            <person name="Saito Y."/>
            <person name="Kuwahara H."/>
            <person name="Kozuka-Hata H."/>
            <person name="Shin-I T."/>
            <person name="Minakuchi Y."/>
            <person name="Ohishi K."/>
            <person name="Motoyama A."/>
            <person name="Aizu T."/>
            <person name="Enomoto A."/>
            <person name="Kondo K."/>
            <person name="Tanaka S."/>
            <person name="Hara Y."/>
            <person name="Koshikawa S."/>
            <person name="Sagara H."/>
            <person name="Miura T."/>
            <person name="Yokobori S."/>
            <person name="Miyagawa K."/>
            <person name="Suzuki Y."/>
            <person name="Kubo T."/>
            <person name="Oyama M."/>
            <person name="Kohara Y."/>
            <person name="Fujiyama A."/>
            <person name="Arakawa K."/>
            <person name="Katayama T."/>
            <person name="Toyoda A."/>
            <person name="Kunieda T."/>
        </authorList>
    </citation>
    <scope>NUCLEOTIDE SEQUENCE [LARGE SCALE GENOMIC DNA]</scope>
    <source>
        <strain evidence="1 2">YOKOZUNA-1</strain>
    </source>
</reference>
<comment type="caution">
    <text evidence="1">The sequence shown here is derived from an EMBL/GenBank/DDBJ whole genome shotgun (WGS) entry which is preliminary data.</text>
</comment>
<sequence>MAHDLLTVDPLSGFHLSMYRKLQEQGVFYKDEFALRPRIFPLEKVVVIPHAALPDPVYLPNDALGPNASVKVPLPGQPDSPFEVQAYAGGDDRWTYMLPRMVQIQSESLNNVVLRKQKPGSCAVLVPGLNYLASSLFPAYDFFINSDGVLDHDDVETIRQLREAMNTVPVEANEYILTGRTSAEEVDYFKQAPEIQAGLREMLVTSFRRFRPAKITCELRPGDPTSSLYWNSAHPDRISLPEDPAERRSLLNRINYD</sequence>
<protein>
    <submittedName>
        <fullName evidence="1">Uncharacterized protein</fullName>
    </submittedName>
</protein>
<dbReference type="EMBL" id="BDGG01000008">
    <property type="protein sequence ID" value="GAV02357.1"/>
    <property type="molecule type" value="Genomic_DNA"/>
</dbReference>
<evidence type="ECO:0000313" key="1">
    <source>
        <dbReference type="EMBL" id="GAV02357.1"/>
    </source>
</evidence>
<dbReference type="AlphaFoldDB" id="A0A1D1VL64"/>
<gene>
    <name evidence="1" type="primary">RvY_12933-1</name>
    <name evidence="1" type="synonym">RvY_12933.1</name>
    <name evidence="1" type="ORF">RvY_12933</name>
</gene>
<organism evidence="1 2">
    <name type="scientific">Ramazzottius varieornatus</name>
    <name type="common">Water bear</name>
    <name type="synonym">Tardigrade</name>
    <dbReference type="NCBI Taxonomy" id="947166"/>
    <lineage>
        <taxon>Eukaryota</taxon>
        <taxon>Metazoa</taxon>
        <taxon>Ecdysozoa</taxon>
        <taxon>Tardigrada</taxon>
        <taxon>Eutardigrada</taxon>
        <taxon>Parachela</taxon>
        <taxon>Hypsibioidea</taxon>
        <taxon>Ramazzottiidae</taxon>
        <taxon>Ramazzottius</taxon>
    </lineage>
</organism>